<feature type="transmembrane region" description="Helical" evidence="1">
    <location>
        <begin position="75"/>
        <end position="96"/>
    </location>
</feature>
<dbReference type="OrthoDB" id="10010954at2759"/>
<sequence>MAHGHLDIAEHVKHFPVSSISPLAPYSALILSVVIIVFFLIRFYFLQDFFLPKFYGSKYTNLDDINRRGFLNHHIAGGTKFFILVVAAYPFGSTAFGKADFHTPYVAGSKVTMGDLLLVCAQMLTGMYIFELLYRVKISPISVLHHMGSILVAQAAIAISVRGDPESSIEFVLCTIWGAFDIICELLPHVSIILYRVYPDSHFFLANLFKYACITTFIGTISETILTMYLFGKLWNRWPLSFKIVTPLLHLAFSAAQFHGTRIFFAMWRKQKKLLKGANSKDVERAEAVKIEEPMTGSP</sequence>
<organism evidence="2 3">
    <name type="scientific">Gymnopilus dilepis</name>
    <dbReference type="NCBI Taxonomy" id="231916"/>
    <lineage>
        <taxon>Eukaryota</taxon>
        <taxon>Fungi</taxon>
        <taxon>Dikarya</taxon>
        <taxon>Basidiomycota</taxon>
        <taxon>Agaricomycotina</taxon>
        <taxon>Agaricomycetes</taxon>
        <taxon>Agaricomycetidae</taxon>
        <taxon>Agaricales</taxon>
        <taxon>Agaricineae</taxon>
        <taxon>Hymenogastraceae</taxon>
        <taxon>Gymnopilus</taxon>
    </lineage>
</organism>
<dbReference type="InParanoid" id="A0A409VQT9"/>
<feature type="transmembrane region" description="Helical" evidence="1">
    <location>
        <begin position="208"/>
        <end position="232"/>
    </location>
</feature>
<evidence type="ECO:0000256" key="1">
    <source>
        <dbReference type="SAM" id="Phobius"/>
    </source>
</evidence>
<proteinExistence type="predicted"/>
<accession>A0A409VQT9</accession>
<name>A0A409VQT9_9AGAR</name>
<keyword evidence="3" id="KW-1185">Reference proteome</keyword>
<feature type="transmembrane region" description="Helical" evidence="1">
    <location>
        <begin position="141"/>
        <end position="161"/>
    </location>
</feature>
<dbReference type="AlphaFoldDB" id="A0A409VQT9"/>
<feature type="transmembrane region" description="Helical" evidence="1">
    <location>
        <begin position="167"/>
        <end position="187"/>
    </location>
</feature>
<evidence type="ECO:0008006" key="4">
    <source>
        <dbReference type="Google" id="ProtNLM"/>
    </source>
</evidence>
<feature type="transmembrane region" description="Helical" evidence="1">
    <location>
        <begin position="244"/>
        <end position="265"/>
    </location>
</feature>
<evidence type="ECO:0000313" key="2">
    <source>
        <dbReference type="EMBL" id="PPQ68642.1"/>
    </source>
</evidence>
<evidence type="ECO:0000313" key="3">
    <source>
        <dbReference type="Proteomes" id="UP000284706"/>
    </source>
</evidence>
<feature type="transmembrane region" description="Helical" evidence="1">
    <location>
        <begin position="23"/>
        <end position="45"/>
    </location>
</feature>
<feature type="transmembrane region" description="Helical" evidence="1">
    <location>
        <begin position="116"/>
        <end position="134"/>
    </location>
</feature>
<protein>
    <recommendedName>
        <fullName evidence="4">TLC domain-containing protein</fullName>
    </recommendedName>
</protein>
<keyword evidence="1" id="KW-0472">Membrane</keyword>
<keyword evidence="1" id="KW-0812">Transmembrane</keyword>
<reference evidence="2 3" key="1">
    <citation type="journal article" date="2018" name="Evol. Lett.">
        <title>Horizontal gene cluster transfer increased hallucinogenic mushroom diversity.</title>
        <authorList>
            <person name="Reynolds H.T."/>
            <person name="Vijayakumar V."/>
            <person name="Gluck-Thaler E."/>
            <person name="Korotkin H.B."/>
            <person name="Matheny P.B."/>
            <person name="Slot J.C."/>
        </authorList>
    </citation>
    <scope>NUCLEOTIDE SEQUENCE [LARGE SCALE GENOMIC DNA]</scope>
    <source>
        <strain evidence="2 3">SRW20</strain>
    </source>
</reference>
<comment type="caution">
    <text evidence="2">The sequence shown here is derived from an EMBL/GenBank/DDBJ whole genome shotgun (WGS) entry which is preliminary data.</text>
</comment>
<dbReference type="Proteomes" id="UP000284706">
    <property type="component" value="Unassembled WGS sequence"/>
</dbReference>
<dbReference type="EMBL" id="NHYE01005591">
    <property type="protein sequence ID" value="PPQ68642.1"/>
    <property type="molecule type" value="Genomic_DNA"/>
</dbReference>
<gene>
    <name evidence="2" type="ORF">CVT26_002926</name>
</gene>
<keyword evidence="1" id="KW-1133">Transmembrane helix</keyword>